<gene>
    <name evidence="1" type="ORF">HC235_07235</name>
</gene>
<proteinExistence type="predicted"/>
<protein>
    <submittedName>
        <fullName evidence="1">Uncharacterized protein</fullName>
    </submittedName>
</protein>
<name>A0A7L4P9X4_9CREN</name>
<dbReference type="AlphaFoldDB" id="A0A7L4P9X4"/>
<organism evidence="1 2">
    <name type="scientific">Pyrobaculum arsenaticum</name>
    <dbReference type="NCBI Taxonomy" id="121277"/>
    <lineage>
        <taxon>Archaea</taxon>
        <taxon>Thermoproteota</taxon>
        <taxon>Thermoprotei</taxon>
        <taxon>Thermoproteales</taxon>
        <taxon>Thermoproteaceae</taxon>
        <taxon>Pyrobaculum</taxon>
    </lineage>
</organism>
<keyword evidence="2" id="KW-1185">Reference proteome</keyword>
<accession>A0A7L4P9X4</accession>
<dbReference type="Proteomes" id="UP000554766">
    <property type="component" value="Unassembled WGS sequence"/>
</dbReference>
<dbReference type="GeneID" id="5055401"/>
<dbReference type="RefSeq" id="WP_011899651.1">
    <property type="nucleotide sequence ID" value="NZ_JAAVJF010000003.1"/>
</dbReference>
<comment type="caution">
    <text evidence="1">The sequence shown here is derived from an EMBL/GenBank/DDBJ whole genome shotgun (WGS) entry which is preliminary data.</text>
</comment>
<dbReference type="OMA" id="WVIELAL"/>
<reference evidence="1 2" key="1">
    <citation type="journal article" date="2020" name="Nat. Commun.">
        <title>The structures of two archaeal type IV pili illuminate evolutionary relationships.</title>
        <authorList>
            <person name="Wang F."/>
            <person name="Baquero D.P."/>
            <person name="Su Z."/>
            <person name="Beltran L.C."/>
            <person name="Prangishvili D."/>
            <person name="Krupovic M."/>
            <person name="Egelman E.H."/>
        </authorList>
    </citation>
    <scope>NUCLEOTIDE SEQUENCE [LARGE SCALE GENOMIC DNA]</scope>
    <source>
        <strain evidence="1 2">2GA</strain>
    </source>
</reference>
<evidence type="ECO:0000313" key="2">
    <source>
        <dbReference type="Proteomes" id="UP000554766"/>
    </source>
</evidence>
<evidence type="ECO:0000313" key="1">
    <source>
        <dbReference type="EMBL" id="NYR15728.1"/>
    </source>
</evidence>
<sequence>MRWVIELALAALVLGYVFYVLSAMAPSPAYIASEREVTANAYFVLLRLSADPNFMALVERAICADGAQKQQAVNDLRNTLDAVIPVRYAYNFTVYLDDVRPPTCRVCSTWGVVLISASRPNGFASPSASPATVSAVLSDGTRVRLTLYIERP</sequence>
<dbReference type="EMBL" id="JAAVJF010000003">
    <property type="protein sequence ID" value="NYR15728.1"/>
    <property type="molecule type" value="Genomic_DNA"/>
</dbReference>